<dbReference type="InterPro" id="IPR051199">
    <property type="entry name" value="LPS_LOS_Heptosyltrfase"/>
</dbReference>
<proteinExistence type="predicted"/>
<evidence type="ECO:0000313" key="4">
    <source>
        <dbReference type="Proteomes" id="UP000189475"/>
    </source>
</evidence>
<evidence type="ECO:0000313" key="3">
    <source>
        <dbReference type="EMBL" id="SJL82554.1"/>
    </source>
</evidence>
<dbReference type="EMBL" id="FUFT01000002">
    <property type="protein sequence ID" value="SJL82554.1"/>
    <property type="molecule type" value="Genomic_DNA"/>
</dbReference>
<evidence type="ECO:0000256" key="2">
    <source>
        <dbReference type="ARBA" id="ARBA00022679"/>
    </source>
</evidence>
<keyword evidence="1" id="KW-0328">Glycosyltransferase</keyword>
<protein>
    <submittedName>
        <fullName evidence="3">Lipopolysaccharide core biosynthesis protein</fullName>
    </submittedName>
</protein>
<keyword evidence="4" id="KW-1185">Reference proteome</keyword>
<dbReference type="AlphaFoldDB" id="A0A1R4B0X0"/>
<dbReference type="InterPro" id="IPR002201">
    <property type="entry name" value="Glyco_trans_9"/>
</dbReference>
<dbReference type="CDD" id="cd03789">
    <property type="entry name" value="GT9_LPS_heptosyltransferase"/>
    <property type="match status" value="1"/>
</dbReference>
<dbReference type="Pfam" id="PF01075">
    <property type="entry name" value="Glyco_transf_9"/>
    <property type="match status" value="1"/>
</dbReference>
<dbReference type="STRING" id="1918946.VPAL9027_00483"/>
<dbReference type="GO" id="GO:0009244">
    <property type="term" value="P:lipopolysaccharide core region biosynthetic process"/>
    <property type="evidence" value="ECO:0007669"/>
    <property type="project" value="TreeGrafter"/>
</dbReference>
<dbReference type="GO" id="GO:0008713">
    <property type="term" value="F:ADP-heptose-lipopolysaccharide heptosyltransferase activity"/>
    <property type="evidence" value="ECO:0007669"/>
    <property type="project" value="TreeGrafter"/>
</dbReference>
<dbReference type="SUPFAM" id="SSF53756">
    <property type="entry name" value="UDP-Glycosyltransferase/glycogen phosphorylase"/>
    <property type="match status" value="1"/>
</dbReference>
<accession>A0A1R4B0X0</accession>
<dbReference type="Gene3D" id="3.40.50.2000">
    <property type="entry name" value="Glycogen Phosphorylase B"/>
    <property type="match status" value="2"/>
</dbReference>
<reference evidence="3 4" key="1">
    <citation type="submission" date="2017-02" db="EMBL/GenBank/DDBJ databases">
        <authorList>
            <person name="Peterson S.W."/>
        </authorList>
    </citation>
    <scope>NUCLEOTIDE SEQUENCE [LARGE SCALE GENOMIC DNA]</scope>
    <source>
        <strain evidence="3 4">CECT 9027</strain>
    </source>
</reference>
<name>A0A1R4B0X0_9VIBR</name>
<keyword evidence="2" id="KW-0808">Transferase</keyword>
<dbReference type="Proteomes" id="UP000189475">
    <property type="component" value="Unassembled WGS sequence"/>
</dbReference>
<dbReference type="RefSeq" id="WP_235861810.1">
    <property type="nucleotide sequence ID" value="NZ_AP024887.1"/>
</dbReference>
<sequence length="362" mass="41213">MKMKTALRHIDRYRRKKMAIFDPVLYKALSYDTYHQDTLIPVEQVQRILIVRNNKRIGNMFFLLPFVKQIRTAYPHAHITLLLSQSWQGQIFDGVGVDDIRYSNFSFGKAAAFFSEIKQLKKTVFDLIVAPYSSVEDSLISAMLAGKNKVSVAHAKRNSAFTHVFEKNTAETHSALHQLFLIEALTQQPLVYANHEMIFTEEELALGVKEKQVLCDNEFKVIAFFRGARGAKKLTDDKWRSILDTIQGLSPLPIRWIEILSPDIQQPLMPNGLTYQNSNMRRLGCFIKNVTAFISCDTGPLHLADAAGAKCIGLFTHTCPKKYGVLGEASINIDDVGSLEKRGELQQLFNESHIEIYRHDHR</sequence>
<dbReference type="GO" id="GO:0005829">
    <property type="term" value="C:cytosol"/>
    <property type="evidence" value="ECO:0007669"/>
    <property type="project" value="TreeGrafter"/>
</dbReference>
<gene>
    <name evidence="3" type="ORF">VPAL9027_00483</name>
</gene>
<evidence type="ECO:0000256" key="1">
    <source>
        <dbReference type="ARBA" id="ARBA00022676"/>
    </source>
</evidence>
<dbReference type="PANTHER" id="PTHR30160">
    <property type="entry name" value="TETRAACYLDISACCHARIDE 4'-KINASE-RELATED"/>
    <property type="match status" value="1"/>
</dbReference>
<organism evidence="3 4">
    <name type="scientific">Vibrio palustris</name>
    <dbReference type="NCBI Taxonomy" id="1918946"/>
    <lineage>
        <taxon>Bacteria</taxon>
        <taxon>Pseudomonadati</taxon>
        <taxon>Pseudomonadota</taxon>
        <taxon>Gammaproteobacteria</taxon>
        <taxon>Vibrionales</taxon>
        <taxon>Vibrionaceae</taxon>
        <taxon>Vibrio</taxon>
    </lineage>
</organism>